<dbReference type="Proteomes" id="UP000654345">
    <property type="component" value="Unassembled WGS sequence"/>
</dbReference>
<reference evidence="1 2" key="1">
    <citation type="journal article" date="2021" name="Int. J. Syst. Evol. Microbiol.">
        <title>Reticulibacter mediterranei gen. nov., sp. nov., within the new family Reticulibacteraceae fam. nov., and Ktedonospora formicarum gen. nov., sp. nov., Ktedonobacter robiniae sp. nov., Dictyobacter formicarum sp. nov. and Dictyobacter arantiisoli sp. nov., belonging to the class Ktedonobacteria.</title>
        <authorList>
            <person name="Yabe S."/>
            <person name="Zheng Y."/>
            <person name="Wang C.M."/>
            <person name="Sakai Y."/>
            <person name="Abe K."/>
            <person name="Yokota A."/>
            <person name="Donadio S."/>
            <person name="Cavaletti L."/>
            <person name="Monciardini P."/>
        </authorList>
    </citation>
    <scope>NUCLEOTIDE SEQUENCE [LARGE SCALE GENOMIC DNA]</scope>
    <source>
        <strain evidence="1 2">SOSP1-30</strain>
    </source>
</reference>
<protein>
    <submittedName>
        <fullName evidence="1">Uncharacterized protein</fullName>
    </submittedName>
</protein>
<name>A0ABQ3UZ18_9CHLR</name>
<keyword evidence="2" id="KW-1185">Reference proteome</keyword>
<sequence length="79" mass="8786">MAGAENGFGKKIGVVVTFLCKNVKCVTVRECRFCYHGNLTRFCLKKGCVGMSTCRRIEKLIRVSATRAVPQSNEDMPVE</sequence>
<dbReference type="EMBL" id="BNJG01000002">
    <property type="protein sequence ID" value="GHO58033.1"/>
    <property type="molecule type" value="Genomic_DNA"/>
</dbReference>
<proteinExistence type="predicted"/>
<evidence type="ECO:0000313" key="1">
    <source>
        <dbReference type="EMBL" id="GHO58033.1"/>
    </source>
</evidence>
<organism evidence="1 2">
    <name type="scientific">Ktedonobacter robiniae</name>
    <dbReference type="NCBI Taxonomy" id="2778365"/>
    <lineage>
        <taxon>Bacteria</taxon>
        <taxon>Bacillati</taxon>
        <taxon>Chloroflexota</taxon>
        <taxon>Ktedonobacteria</taxon>
        <taxon>Ktedonobacterales</taxon>
        <taxon>Ktedonobacteraceae</taxon>
        <taxon>Ktedonobacter</taxon>
    </lineage>
</organism>
<evidence type="ECO:0000313" key="2">
    <source>
        <dbReference type="Proteomes" id="UP000654345"/>
    </source>
</evidence>
<gene>
    <name evidence="1" type="ORF">KSB_65080</name>
</gene>
<comment type="caution">
    <text evidence="1">The sequence shown here is derived from an EMBL/GenBank/DDBJ whole genome shotgun (WGS) entry which is preliminary data.</text>
</comment>
<accession>A0ABQ3UZ18</accession>